<comment type="function">
    <text evidence="2">Antitoxin component of a type II toxin-antitoxin (TA) system.</text>
</comment>
<geneLocation type="plasmid" evidence="5 7">
    <name>pWSM1592_1</name>
</geneLocation>
<dbReference type="RefSeq" id="WP_027513891.1">
    <property type="nucleotide sequence ID" value="NZ_CP104144.1"/>
</dbReference>
<dbReference type="STRING" id="1041146.GCA_000427985_07097"/>
<reference evidence="5" key="3">
    <citation type="submission" date="2022-09" db="EMBL/GenBank/DDBJ databases">
        <title>Australian commercial rhizobial inoculants.</title>
        <authorList>
            <person name="Kohlmeier M.G."/>
            <person name="O'Hara G.W."/>
            <person name="Colombi E."/>
            <person name="Ramsay J.P."/>
            <person name="Terpolilli J."/>
        </authorList>
    </citation>
    <scope>NUCLEOTIDE SEQUENCE</scope>
    <source>
        <strain evidence="5">WSM1592</strain>
        <plasmid evidence="5">pWSM1592_1</plasmid>
    </source>
</reference>
<feature type="region of interest" description="Disordered" evidence="3">
    <location>
        <begin position="1"/>
        <end position="25"/>
    </location>
</feature>
<dbReference type="EMBL" id="CP104144">
    <property type="protein sequence ID" value="UWU16885.1"/>
    <property type="molecule type" value="Genomic_DNA"/>
</dbReference>
<feature type="compositionally biased region" description="Polar residues" evidence="3">
    <location>
        <begin position="1"/>
        <end position="22"/>
    </location>
</feature>
<evidence type="ECO:0000313" key="6">
    <source>
        <dbReference type="Proteomes" id="UP000232164"/>
    </source>
</evidence>
<keyword evidence="7" id="KW-1185">Reference proteome</keyword>
<dbReference type="Pfam" id="PF02604">
    <property type="entry name" value="PhdYeFM_antitox"/>
    <property type="match status" value="1"/>
</dbReference>
<dbReference type="AlphaFoldDB" id="A0A2N0CYD8"/>
<reference evidence="4 6" key="2">
    <citation type="submission" date="2017-12" db="EMBL/GenBank/DDBJ databases">
        <title>Genome sequence of Rhizobium sullae HCNT1 isolated from Sulla coronaria nodules and featuring peculiar denitrification phenotypes.</title>
        <authorList>
            <person name="De Diego-Diaz B."/>
            <person name="Treu L."/>
            <person name="Campanaro S."/>
            <person name="Da Silva Duarte V."/>
            <person name="Basaglia M."/>
            <person name="Favaro L."/>
            <person name="Casella S."/>
            <person name="Squartini A."/>
        </authorList>
    </citation>
    <scope>NUCLEOTIDE SEQUENCE [LARGE SCALE GENOMIC DNA]</scope>
    <source>
        <strain evidence="4 6">HCNT1</strain>
    </source>
</reference>
<dbReference type="InterPro" id="IPR036165">
    <property type="entry name" value="YefM-like_sf"/>
</dbReference>
<comment type="similarity">
    <text evidence="1 2">Belongs to the phD/YefM antitoxin family.</text>
</comment>
<evidence type="ECO:0000313" key="5">
    <source>
        <dbReference type="EMBL" id="UWU16885.1"/>
    </source>
</evidence>
<dbReference type="EMBL" id="PIQN01000039">
    <property type="protein sequence ID" value="PKA38876.1"/>
    <property type="molecule type" value="Genomic_DNA"/>
</dbReference>
<dbReference type="Proteomes" id="UP000232164">
    <property type="component" value="Unassembled WGS sequence"/>
</dbReference>
<reference evidence="4 6" key="1">
    <citation type="submission" date="2017-11" db="EMBL/GenBank/DDBJ databases">
        <authorList>
            <person name="Han C.G."/>
        </authorList>
    </citation>
    <scope>NUCLEOTIDE SEQUENCE [LARGE SCALE GENOMIC DNA]</scope>
    <source>
        <strain evidence="4 6">HCNT1</strain>
    </source>
</reference>
<evidence type="ECO:0000256" key="1">
    <source>
        <dbReference type="ARBA" id="ARBA00009981"/>
    </source>
</evidence>
<dbReference type="NCBIfam" id="TIGR01552">
    <property type="entry name" value="phd_fam"/>
    <property type="match status" value="1"/>
</dbReference>
<dbReference type="Proteomes" id="UP001060123">
    <property type="component" value="Plasmid pWSM1592_1"/>
</dbReference>
<sequence>MSITTISSREFQQNANRAQKATRQGPVFITNRGRTAQVLLSIEDYHRLTGKRQNIADLLAMPGLEDIELEIPPRLERAAPVDLD</sequence>
<dbReference type="Gene3D" id="3.40.1620.10">
    <property type="entry name" value="YefM-like domain"/>
    <property type="match status" value="1"/>
</dbReference>
<proteinExistence type="inferred from homology"/>
<protein>
    <recommendedName>
        <fullName evidence="2">Antitoxin</fullName>
    </recommendedName>
</protein>
<evidence type="ECO:0000256" key="2">
    <source>
        <dbReference type="RuleBase" id="RU362080"/>
    </source>
</evidence>
<accession>A0A2N0CYD8</accession>
<keyword evidence="5" id="KW-0614">Plasmid</keyword>
<dbReference type="InterPro" id="IPR006442">
    <property type="entry name" value="Antitoxin_Phd/YefM"/>
</dbReference>
<evidence type="ECO:0000256" key="3">
    <source>
        <dbReference type="SAM" id="MobiDB-lite"/>
    </source>
</evidence>
<name>A0A2N0CYD8_RHISU</name>
<evidence type="ECO:0000313" key="7">
    <source>
        <dbReference type="Proteomes" id="UP001060123"/>
    </source>
</evidence>
<evidence type="ECO:0000313" key="4">
    <source>
        <dbReference type="EMBL" id="PKA38876.1"/>
    </source>
</evidence>
<gene>
    <name evidence="4" type="ORF">CWR43_36120</name>
    <name evidence="5" type="ORF">N2599_29115</name>
</gene>
<dbReference type="SUPFAM" id="SSF143120">
    <property type="entry name" value="YefM-like"/>
    <property type="match status" value="1"/>
</dbReference>
<organism evidence="4 6">
    <name type="scientific">Rhizobium sullae</name>
    <name type="common">Rhizobium hedysari</name>
    <dbReference type="NCBI Taxonomy" id="50338"/>
    <lineage>
        <taxon>Bacteria</taxon>
        <taxon>Pseudomonadati</taxon>
        <taxon>Pseudomonadota</taxon>
        <taxon>Alphaproteobacteria</taxon>
        <taxon>Hyphomicrobiales</taxon>
        <taxon>Rhizobiaceae</taxon>
        <taxon>Rhizobium/Agrobacterium group</taxon>
        <taxon>Rhizobium</taxon>
    </lineage>
</organism>